<comment type="caution">
    <text evidence="1">The sequence shown here is derived from an EMBL/GenBank/DDBJ whole genome shotgun (WGS) entry which is preliminary data.</text>
</comment>
<keyword evidence="2" id="KW-1185">Reference proteome</keyword>
<protein>
    <submittedName>
        <fullName evidence="1">Uncharacterized protein</fullName>
    </submittedName>
</protein>
<reference evidence="1" key="1">
    <citation type="submission" date="2022-07" db="EMBL/GenBank/DDBJ databases">
        <title>Genome analysis of Parmales, a sister group of diatoms, reveals the evolutionary specialization of diatoms from phago-mixotrophs to photoautotrophs.</title>
        <authorList>
            <person name="Ban H."/>
            <person name="Sato S."/>
            <person name="Yoshikawa S."/>
            <person name="Kazumasa Y."/>
            <person name="Nakamura Y."/>
            <person name="Ichinomiya M."/>
            <person name="Saitoh K."/>
            <person name="Sato N."/>
            <person name="Blanc-Mathieu R."/>
            <person name="Endo H."/>
            <person name="Kuwata A."/>
            <person name="Ogata H."/>
        </authorList>
    </citation>
    <scope>NUCLEOTIDE SEQUENCE</scope>
</reference>
<dbReference type="Proteomes" id="UP001165082">
    <property type="component" value="Unassembled WGS sequence"/>
</dbReference>
<sequence>MDGRMDTRMDTRMETRMDKQGDKHDELEGWTMMEDNRGKKNKSFTTIEKIDKFNGIDTPLLRFRTTIKSGTYKQSFVQHFANLIMKKPQRSPWDPACESVSEVYPLDLAVGNSLFSSSSPSSCGVLTRLGVGHCTTKPAAGGLVSPREQLTLCGINEFPTGGGVVWGYECPPSM</sequence>
<evidence type="ECO:0000313" key="1">
    <source>
        <dbReference type="EMBL" id="GMH58077.1"/>
    </source>
</evidence>
<feature type="non-terminal residue" evidence="1">
    <location>
        <position position="1"/>
    </location>
</feature>
<name>A0A9W6ZPD1_9STRA</name>
<organism evidence="1 2">
    <name type="scientific">Triparma retinervis</name>
    <dbReference type="NCBI Taxonomy" id="2557542"/>
    <lineage>
        <taxon>Eukaryota</taxon>
        <taxon>Sar</taxon>
        <taxon>Stramenopiles</taxon>
        <taxon>Ochrophyta</taxon>
        <taxon>Bolidophyceae</taxon>
        <taxon>Parmales</taxon>
        <taxon>Triparmaceae</taxon>
        <taxon>Triparma</taxon>
    </lineage>
</organism>
<dbReference type="Gene3D" id="3.30.530.20">
    <property type="match status" value="1"/>
</dbReference>
<gene>
    <name evidence="1" type="ORF">TrRE_jg5146</name>
</gene>
<dbReference type="OrthoDB" id="38621at2759"/>
<proteinExistence type="predicted"/>
<dbReference type="AlphaFoldDB" id="A0A9W6ZPD1"/>
<dbReference type="InterPro" id="IPR023393">
    <property type="entry name" value="START-like_dom_sf"/>
</dbReference>
<evidence type="ECO:0000313" key="2">
    <source>
        <dbReference type="Proteomes" id="UP001165082"/>
    </source>
</evidence>
<accession>A0A9W6ZPD1</accession>
<dbReference type="EMBL" id="BRXZ01002251">
    <property type="protein sequence ID" value="GMH58077.1"/>
    <property type="molecule type" value="Genomic_DNA"/>
</dbReference>